<feature type="domain" description="Ionotropic glutamate receptor C-terminal" evidence="11">
    <location>
        <begin position="384"/>
        <end position="522"/>
    </location>
</feature>
<dbReference type="Gene3D" id="3.40.190.10">
    <property type="entry name" value="Periplasmic binding protein-like II"/>
    <property type="match status" value="1"/>
</dbReference>
<comment type="caution">
    <text evidence="13">The sequence shown here is derived from an EMBL/GenBank/DDBJ whole genome shotgun (WGS) entry which is preliminary data.</text>
</comment>
<evidence type="ECO:0000256" key="7">
    <source>
        <dbReference type="ARBA" id="ARBA00023170"/>
    </source>
</evidence>
<evidence type="ECO:0000256" key="5">
    <source>
        <dbReference type="ARBA" id="ARBA00022989"/>
    </source>
</evidence>
<keyword evidence="6 9" id="KW-0472">Membrane</keyword>
<dbReference type="Pfam" id="PF24576">
    <property type="entry name" value="IR75A_N"/>
    <property type="match status" value="1"/>
</dbReference>
<name>A0ABQ8TG46_PERAM</name>
<dbReference type="SUPFAM" id="SSF53850">
    <property type="entry name" value="Periplasmic binding protein-like II"/>
    <property type="match status" value="1"/>
</dbReference>
<evidence type="ECO:0000256" key="6">
    <source>
        <dbReference type="ARBA" id="ARBA00023136"/>
    </source>
</evidence>
<keyword evidence="3" id="KW-1003">Cell membrane</keyword>
<feature type="signal peptide" evidence="10">
    <location>
        <begin position="1"/>
        <end position="23"/>
    </location>
</feature>
<feature type="chain" id="PRO_5046574808" description="Ionotropic glutamate receptor C-terminal domain-containing protein" evidence="10">
    <location>
        <begin position="24"/>
        <end position="596"/>
    </location>
</feature>
<keyword evidence="8" id="KW-0325">Glycoprotein</keyword>
<dbReference type="Proteomes" id="UP001148838">
    <property type="component" value="Unassembled WGS sequence"/>
</dbReference>
<evidence type="ECO:0000313" key="14">
    <source>
        <dbReference type="Proteomes" id="UP001148838"/>
    </source>
</evidence>
<comment type="subcellular location">
    <subcellularLocation>
        <location evidence="1">Cell membrane</location>
        <topology evidence="1">Multi-pass membrane protein</topology>
    </subcellularLocation>
</comment>
<feature type="transmembrane region" description="Helical" evidence="9">
    <location>
        <begin position="452"/>
        <end position="477"/>
    </location>
</feature>
<dbReference type="PANTHER" id="PTHR42643">
    <property type="entry name" value="IONOTROPIC RECEPTOR 20A-RELATED"/>
    <property type="match status" value="1"/>
</dbReference>
<reference evidence="13 14" key="1">
    <citation type="journal article" date="2022" name="Allergy">
        <title>Genome assembly and annotation of Periplaneta americana reveal a comprehensive cockroach allergen profile.</title>
        <authorList>
            <person name="Wang L."/>
            <person name="Xiong Q."/>
            <person name="Saelim N."/>
            <person name="Wang L."/>
            <person name="Nong W."/>
            <person name="Wan A.T."/>
            <person name="Shi M."/>
            <person name="Liu X."/>
            <person name="Cao Q."/>
            <person name="Hui J.H.L."/>
            <person name="Sookrung N."/>
            <person name="Leung T.F."/>
            <person name="Tungtrongchitr A."/>
            <person name="Tsui S.K.W."/>
        </authorList>
    </citation>
    <scope>NUCLEOTIDE SEQUENCE [LARGE SCALE GENOMIC DNA]</scope>
    <source>
        <strain evidence="13">PWHHKU_190912</strain>
    </source>
</reference>
<accession>A0ABQ8TG46</accession>
<keyword evidence="10" id="KW-0732">Signal</keyword>
<evidence type="ECO:0000256" key="9">
    <source>
        <dbReference type="SAM" id="Phobius"/>
    </source>
</evidence>
<evidence type="ECO:0000313" key="13">
    <source>
        <dbReference type="EMBL" id="KAJ4445618.1"/>
    </source>
</evidence>
<sequence>MPLLPWLQLFALSLMAQFYGCKTDKTLTLVETTAVIIGLQQYFRSGCIFLLHSTIHLDTKLSDELFLVRLSKQISLNSVSSVALTLGTGEVSINALRCQKNRPVNVLTSDDDNTQNSLKKMTKEVNFGRSVWLQILEAEMTLPKFFSDIDIPVDSEFLVAHRPGQVVEVSEVYRVRRGYELQHQKFGELSPSNELTATSNDFYERRNNLEGLTMQALTVEASTAGSPWQSLMSLGRIFHKRESEIDRNTSITSKLNLSIVQDVPYIKLLRHGNGPVNVAGGFFGLVWKEFEKKLNFRTNYTALEMGSEDYDIGGPKKVDPFLKMVHEVKLKNYEVAVAPFRCTPERAAVVDFTYLLHKSKFVIVLTPAGNEDMAWSHFFGPFTLTLWLGVIACILVIAGCLSLFHYMGQHLAYPEYENPKQYTFFFSIFCVFAMFCQQGQDVTPKSCACRLVFWLGYVTAVVVVAAYSATLISFLTIQNKEPHVKTLEALARDRTYKLGMLHQYLRIIKSDADNGITDQIYERMIAPDPKNIPSSSLEGLQRVCNTRYAFWTSMEAIKEVGDAIDCNIAFLTYYYMFNLAMVITENNPYRRLINYQ</sequence>
<keyword evidence="5 9" id="KW-1133">Transmembrane helix</keyword>
<feature type="transmembrane region" description="Helical" evidence="9">
    <location>
        <begin position="378"/>
        <end position="401"/>
    </location>
</feature>
<feature type="domain" description="Ionotropic receptor 75a N-terminal" evidence="12">
    <location>
        <begin position="104"/>
        <end position="219"/>
    </location>
</feature>
<organism evidence="13 14">
    <name type="scientific">Periplaneta americana</name>
    <name type="common">American cockroach</name>
    <name type="synonym">Blatta americana</name>
    <dbReference type="NCBI Taxonomy" id="6978"/>
    <lineage>
        <taxon>Eukaryota</taxon>
        <taxon>Metazoa</taxon>
        <taxon>Ecdysozoa</taxon>
        <taxon>Arthropoda</taxon>
        <taxon>Hexapoda</taxon>
        <taxon>Insecta</taxon>
        <taxon>Pterygota</taxon>
        <taxon>Neoptera</taxon>
        <taxon>Polyneoptera</taxon>
        <taxon>Dictyoptera</taxon>
        <taxon>Blattodea</taxon>
        <taxon>Blattoidea</taxon>
        <taxon>Blattidae</taxon>
        <taxon>Blattinae</taxon>
        <taxon>Periplaneta</taxon>
    </lineage>
</organism>
<protein>
    <recommendedName>
        <fullName evidence="15">Ionotropic glutamate receptor C-terminal domain-containing protein</fullName>
    </recommendedName>
</protein>
<keyword evidence="7" id="KW-0675">Receptor</keyword>
<keyword evidence="4 9" id="KW-0812">Transmembrane</keyword>
<evidence type="ECO:0000256" key="4">
    <source>
        <dbReference type="ARBA" id="ARBA00022692"/>
    </source>
</evidence>
<gene>
    <name evidence="13" type="ORF">ANN_12300</name>
</gene>
<dbReference type="PANTHER" id="PTHR42643:SF24">
    <property type="entry name" value="IONOTROPIC RECEPTOR 60A"/>
    <property type="match status" value="1"/>
</dbReference>
<proteinExistence type="inferred from homology"/>
<dbReference type="InterPro" id="IPR001320">
    <property type="entry name" value="Iontro_rcpt_C"/>
</dbReference>
<keyword evidence="14" id="KW-1185">Reference proteome</keyword>
<dbReference type="Gene3D" id="1.10.287.70">
    <property type="match status" value="1"/>
</dbReference>
<evidence type="ECO:0000256" key="2">
    <source>
        <dbReference type="ARBA" id="ARBA00008685"/>
    </source>
</evidence>
<evidence type="ECO:0000256" key="1">
    <source>
        <dbReference type="ARBA" id="ARBA00004651"/>
    </source>
</evidence>
<dbReference type="Pfam" id="PF00060">
    <property type="entry name" value="Lig_chan"/>
    <property type="match status" value="1"/>
</dbReference>
<dbReference type="InterPro" id="IPR052192">
    <property type="entry name" value="Insect_Ionotropic_Sensory_Rcpt"/>
</dbReference>
<feature type="transmembrane region" description="Helical" evidence="9">
    <location>
        <begin position="422"/>
        <end position="440"/>
    </location>
</feature>
<evidence type="ECO:0000256" key="10">
    <source>
        <dbReference type="SAM" id="SignalP"/>
    </source>
</evidence>
<dbReference type="InterPro" id="IPR057074">
    <property type="entry name" value="IR75A_N"/>
</dbReference>
<evidence type="ECO:0000259" key="11">
    <source>
        <dbReference type="Pfam" id="PF00060"/>
    </source>
</evidence>
<dbReference type="EMBL" id="JAJSOF020000009">
    <property type="protein sequence ID" value="KAJ4445618.1"/>
    <property type="molecule type" value="Genomic_DNA"/>
</dbReference>
<evidence type="ECO:0000256" key="8">
    <source>
        <dbReference type="ARBA" id="ARBA00023180"/>
    </source>
</evidence>
<evidence type="ECO:0000259" key="12">
    <source>
        <dbReference type="Pfam" id="PF24576"/>
    </source>
</evidence>
<evidence type="ECO:0000256" key="3">
    <source>
        <dbReference type="ARBA" id="ARBA00022475"/>
    </source>
</evidence>
<comment type="similarity">
    <text evidence="2">Belongs to the glutamate-gated ion channel (TC 1.A.10.1) family.</text>
</comment>
<evidence type="ECO:0008006" key="15">
    <source>
        <dbReference type="Google" id="ProtNLM"/>
    </source>
</evidence>